<keyword evidence="1 3" id="KW-0479">Metal-binding</keyword>
<evidence type="ECO:0000313" key="5">
    <source>
        <dbReference type="EMBL" id="CAG8687096.1"/>
    </source>
</evidence>
<dbReference type="EMBL" id="CAJVPS010015654">
    <property type="protein sequence ID" value="CAG8687096.1"/>
    <property type="molecule type" value="Genomic_DNA"/>
</dbReference>
<evidence type="ECO:0000256" key="3">
    <source>
        <dbReference type="PIRSR" id="PIRSR602401-1"/>
    </source>
</evidence>
<keyword evidence="4" id="KW-0503">Monooxygenase</keyword>
<keyword evidence="6" id="KW-1185">Reference proteome</keyword>
<dbReference type="Gene3D" id="1.10.630.10">
    <property type="entry name" value="Cytochrome P450"/>
    <property type="match status" value="1"/>
</dbReference>
<keyword evidence="3 4" id="KW-0349">Heme</keyword>
<proteinExistence type="inferred from homology"/>
<evidence type="ECO:0000256" key="2">
    <source>
        <dbReference type="ARBA" id="ARBA00023004"/>
    </source>
</evidence>
<evidence type="ECO:0000313" key="6">
    <source>
        <dbReference type="Proteomes" id="UP000789508"/>
    </source>
</evidence>
<organism evidence="5 6">
    <name type="scientific">Ambispora leptoticha</name>
    <dbReference type="NCBI Taxonomy" id="144679"/>
    <lineage>
        <taxon>Eukaryota</taxon>
        <taxon>Fungi</taxon>
        <taxon>Fungi incertae sedis</taxon>
        <taxon>Mucoromycota</taxon>
        <taxon>Glomeromycotina</taxon>
        <taxon>Glomeromycetes</taxon>
        <taxon>Archaeosporales</taxon>
        <taxon>Ambisporaceae</taxon>
        <taxon>Ambispora</taxon>
    </lineage>
</organism>
<dbReference type="PROSITE" id="PS00086">
    <property type="entry name" value="CYTOCHROME_P450"/>
    <property type="match status" value="1"/>
</dbReference>
<gene>
    <name evidence="5" type="ORF">ALEPTO_LOCUS11077</name>
</gene>
<feature type="binding site" description="axial binding residue" evidence="3">
    <location>
        <position position="464"/>
    </location>
    <ligand>
        <name>heme</name>
        <dbReference type="ChEBI" id="CHEBI:30413"/>
    </ligand>
    <ligandPart>
        <name>Fe</name>
        <dbReference type="ChEBI" id="CHEBI:18248"/>
    </ligandPart>
</feature>
<dbReference type="InterPro" id="IPR036396">
    <property type="entry name" value="Cyt_P450_sf"/>
</dbReference>
<dbReference type="OrthoDB" id="1470350at2759"/>
<dbReference type="PANTHER" id="PTHR24301:SF2">
    <property type="entry name" value="THROMBOXANE-A SYNTHASE"/>
    <property type="match status" value="1"/>
</dbReference>
<dbReference type="InterPro" id="IPR002401">
    <property type="entry name" value="Cyt_P450_E_grp-I"/>
</dbReference>
<name>A0A9N9EUJ1_9GLOM</name>
<dbReference type="GO" id="GO:0020037">
    <property type="term" value="F:heme binding"/>
    <property type="evidence" value="ECO:0007669"/>
    <property type="project" value="InterPro"/>
</dbReference>
<dbReference type="PANTHER" id="PTHR24301">
    <property type="entry name" value="THROMBOXANE-A SYNTHASE"/>
    <property type="match status" value="1"/>
</dbReference>
<dbReference type="PRINTS" id="PR00463">
    <property type="entry name" value="EP450I"/>
</dbReference>
<feature type="non-terminal residue" evidence="5">
    <location>
        <position position="503"/>
    </location>
</feature>
<dbReference type="CDD" id="cd00302">
    <property type="entry name" value="cytochrome_P450"/>
    <property type="match status" value="1"/>
</dbReference>
<accession>A0A9N9EUJ1</accession>
<sequence length="503" mass="58909">MLSFFEIVISGVLPLLLLGLFAQITYFYYKYFTRPSPLPGPFPLPLIGNLHQFSGDPSDWANELHAKYGDMWEVYICTERQVWIGRADLAEKLFSPLTNSNYFLRTTYNEGLNELGLLNEGLVFNQNFNDWHYNKKILDKNISSPNFIRQSILWTQEVFKDLDQYWNALGEDCVMEFPEWMSRFFIDTTFLVFSNKRGYSLTSYYNRLFPSKKIEVKDDFLKESDAFVTHSEGYDKSMVYFFFIPTFIRHFPGMNLYTRHMLSHKKWLKDNLFEQIRERQKEIRNAPKDQKLSPDLLTAYLTTNDEHDKPLADDIIVGSYLEAVSGGIQTPANYMCFIVYYLDLYPHFKQRVFRELDEVFGQNSDVQITYDDLTKLEFCEAVIKEVGRFCSTVPVNFRVSSKPDEIGGLKFPAYTLFGINVQAIHMNKLHWKNPEIFDPNRFLSKDSEQSKKPLLNFGWGTKICPGRKLAISEMKILIASMYRKYDIKVFDKNTPLKSYSSSI</sequence>
<dbReference type="SUPFAM" id="SSF48264">
    <property type="entry name" value="Cytochrome P450"/>
    <property type="match status" value="1"/>
</dbReference>
<dbReference type="Proteomes" id="UP000789508">
    <property type="component" value="Unassembled WGS sequence"/>
</dbReference>
<reference evidence="5" key="1">
    <citation type="submission" date="2021-06" db="EMBL/GenBank/DDBJ databases">
        <authorList>
            <person name="Kallberg Y."/>
            <person name="Tangrot J."/>
            <person name="Rosling A."/>
        </authorList>
    </citation>
    <scope>NUCLEOTIDE SEQUENCE</scope>
    <source>
        <strain evidence="5">FL130A</strain>
    </source>
</reference>
<keyword evidence="4" id="KW-0560">Oxidoreductase</keyword>
<protein>
    <submittedName>
        <fullName evidence="5">10259_t:CDS:1</fullName>
    </submittedName>
</protein>
<comment type="caution">
    <text evidence="5">The sequence shown here is derived from an EMBL/GenBank/DDBJ whole genome shotgun (WGS) entry which is preliminary data.</text>
</comment>
<dbReference type="GO" id="GO:0016705">
    <property type="term" value="F:oxidoreductase activity, acting on paired donors, with incorporation or reduction of molecular oxygen"/>
    <property type="evidence" value="ECO:0007669"/>
    <property type="project" value="InterPro"/>
</dbReference>
<dbReference type="InterPro" id="IPR017972">
    <property type="entry name" value="Cyt_P450_CS"/>
</dbReference>
<keyword evidence="2 3" id="KW-0408">Iron</keyword>
<dbReference type="Pfam" id="PF00067">
    <property type="entry name" value="p450"/>
    <property type="match status" value="1"/>
</dbReference>
<dbReference type="InterPro" id="IPR001128">
    <property type="entry name" value="Cyt_P450"/>
</dbReference>
<comment type="similarity">
    <text evidence="4">Belongs to the cytochrome P450 family.</text>
</comment>
<comment type="cofactor">
    <cofactor evidence="3">
        <name>heme</name>
        <dbReference type="ChEBI" id="CHEBI:30413"/>
    </cofactor>
</comment>
<dbReference type="AlphaFoldDB" id="A0A9N9EUJ1"/>
<dbReference type="GO" id="GO:0005506">
    <property type="term" value="F:iron ion binding"/>
    <property type="evidence" value="ECO:0007669"/>
    <property type="project" value="InterPro"/>
</dbReference>
<dbReference type="GO" id="GO:0004497">
    <property type="term" value="F:monooxygenase activity"/>
    <property type="evidence" value="ECO:0007669"/>
    <property type="project" value="UniProtKB-KW"/>
</dbReference>
<evidence type="ECO:0000256" key="1">
    <source>
        <dbReference type="ARBA" id="ARBA00022723"/>
    </source>
</evidence>
<evidence type="ECO:0000256" key="4">
    <source>
        <dbReference type="RuleBase" id="RU000461"/>
    </source>
</evidence>